<dbReference type="Proteomes" id="UP001595711">
    <property type="component" value="Unassembled WGS sequence"/>
</dbReference>
<dbReference type="EMBL" id="JBHRYJ010000004">
    <property type="protein sequence ID" value="MFC3677299.1"/>
    <property type="molecule type" value="Genomic_DNA"/>
</dbReference>
<evidence type="ECO:0000313" key="2">
    <source>
        <dbReference type="Proteomes" id="UP001595711"/>
    </source>
</evidence>
<sequence length="70" mass="7796">MLPDTRMQGDARYFPRDTDVTVQRWCAESSTSIDALARQIGIPRVNLSLILKGVDPVPPSVERKLRGMIG</sequence>
<gene>
    <name evidence="1" type="ORF">ACFOOQ_17215</name>
</gene>
<dbReference type="RefSeq" id="WP_379728838.1">
    <property type="nucleotide sequence ID" value="NZ_JBHRYJ010000004.1"/>
</dbReference>
<protein>
    <submittedName>
        <fullName evidence="1">Uncharacterized protein</fullName>
    </submittedName>
</protein>
<comment type="caution">
    <text evidence="1">The sequence shown here is derived from an EMBL/GenBank/DDBJ whole genome shotgun (WGS) entry which is preliminary data.</text>
</comment>
<accession>A0ABV7VJC5</accession>
<evidence type="ECO:0000313" key="1">
    <source>
        <dbReference type="EMBL" id="MFC3677299.1"/>
    </source>
</evidence>
<reference evidence="2" key="1">
    <citation type="journal article" date="2019" name="Int. J. Syst. Evol. Microbiol.">
        <title>The Global Catalogue of Microorganisms (GCM) 10K type strain sequencing project: providing services to taxonomists for standard genome sequencing and annotation.</title>
        <authorList>
            <consortium name="The Broad Institute Genomics Platform"/>
            <consortium name="The Broad Institute Genome Sequencing Center for Infectious Disease"/>
            <person name="Wu L."/>
            <person name="Ma J."/>
        </authorList>
    </citation>
    <scope>NUCLEOTIDE SEQUENCE [LARGE SCALE GENOMIC DNA]</scope>
    <source>
        <strain evidence="2">KCTC 42182</strain>
    </source>
</reference>
<organism evidence="1 2">
    <name type="scientific">Ferrovibrio xuzhouensis</name>
    <dbReference type="NCBI Taxonomy" id="1576914"/>
    <lineage>
        <taxon>Bacteria</taxon>
        <taxon>Pseudomonadati</taxon>
        <taxon>Pseudomonadota</taxon>
        <taxon>Alphaproteobacteria</taxon>
        <taxon>Rhodospirillales</taxon>
        <taxon>Rhodospirillaceae</taxon>
        <taxon>Ferrovibrio</taxon>
    </lineage>
</organism>
<proteinExistence type="predicted"/>
<keyword evidence="2" id="KW-1185">Reference proteome</keyword>
<name>A0ABV7VJC5_9PROT</name>